<comment type="caution">
    <text evidence="7">The sequence shown here is derived from an EMBL/GenBank/DDBJ whole genome shotgun (WGS) entry which is preliminary data.</text>
</comment>
<evidence type="ECO:0000256" key="3">
    <source>
        <dbReference type="ARBA" id="ARBA00022837"/>
    </source>
</evidence>
<dbReference type="AlphaFoldDB" id="A0AAE1CM28"/>
<accession>A0AAE1CM28</accession>
<dbReference type="PANTHER" id="PTHR12268:SF14">
    <property type="entry name" value="DYSTROPHIN-1"/>
    <property type="match status" value="1"/>
</dbReference>
<name>A0AAE1CM28_9GAST</name>
<evidence type="ECO:0000256" key="5">
    <source>
        <dbReference type="SAM" id="Coils"/>
    </source>
</evidence>
<protein>
    <recommendedName>
        <fullName evidence="9">Dystrophin</fullName>
    </recommendedName>
</protein>
<evidence type="ECO:0008006" key="9">
    <source>
        <dbReference type="Google" id="ProtNLM"/>
    </source>
</evidence>
<evidence type="ECO:0000256" key="2">
    <source>
        <dbReference type="ARBA" id="ARBA00022490"/>
    </source>
</evidence>
<dbReference type="SUPFAM" id="SSF46966">
    <property type="entry name" value="Spectrin repeat"/>
    <property type="match status" value="5"/>
</dbReference>
<feature type="coiled-coil region" evidence="5">
    <location>
        <begin position="190"/>
        <end position="281"/>
    </location>
</feature>
<dbReference type="EMBL" id="JAWDGP010007584">
    <property type="protein sequence ID" value="KAK3712452.1"/>
    <property type="molecule type" value="Genomic_DNA"/>
</dbReference>
<dbReference type="InterPro" id="IPR018159">
    <property type="entry name" value="Spectrin/alpha-actinin"/>
</dbReference>
<evidence type="ECO:0000256" key="6">
    <source>
        <dbReference type="SAM" id="MobiDB-lite"/>
    </source>
</evidence>
<proteinExistence type="predicted"/>
<dbReference type="CDD" id="cd00176">
    <property type="entry name" value="SPEC"/>
    <property type="match status" value="3"/>
</dbReference>
<dbReference type="PANTHER" id="PTHR12268">
    <property type="entry name" value="E3 UBIQUITIN-PROTEIN LIGASE KCMF1"/>
    <property type="match status" value="1"/>
</dbReference>
<keyword evidence="4" id="KW-0206">Cytoskeleton</keyword>
<feature type="compositionally biased region" description="Pro residues" evidence="6">
    <location>
        <begin position="159"/>
        <end position="173"/>
    </location>
</feature>
<dbReference type="SMART" id="SM00150">
    <property type="entry name" value="SPEC"/>
    <property type="match status" value="4"/>
</dbReference>
<reference evidence="7" key="1">
    <citation type="journal article" date="2023" name="G3 (Bethesda)">
        <title>A reference genome for the long-term kleptoplast-retaining sea slug Elysia crispata morphotype clarki.</title>
        <authorList>
            <person name="Eastman K.E."/>
            <person name="Pendleton A.L."/>
            <person name="Shaikh M.A."/>
            <person name="Suttiyut T."/>
            <person name="Ogas R."/>
            <person name="Tomko P."/>
            <person name="Gavelis G."/>
            <person name="Widhalm J.R."/>
            <person name="Wisecaver J.H."/>
        </authorList>
    </citation>
    <scope>NUCLEOTIDE SEQUENCE</scope>
    <source>
        <strain evidence="7">ECLA1</strain>
    </source>
</reference>
<keyword evidence="3" id="KW-0106">Calcium</keyword>
<evidence type="ECO:0000313" key="8">
    <source>
        <dbReference type="Proteomes" id="UP001283361"/>
    </source>
</evidence>
<dbReference type="Gene3D" id="1.20.58.60">
    <property type="match status" value="3"/>
</dbReference>
<feature type="coiled-coil region" evidence="5">
    <location>
        <begin position="805"/>
        <end position="839"/>
    </location>
</feature>
<comment type="subcellular location">
    <subcellularLocation>
        <location evidence="1">Cytoplasm</location>
    </subcellularLocation>
</comment>
<feature type="region of interest" description="Disordered" evidence="6">
    <location>
        <begin position="154"/>
        <end position="183"/>
    </location>
</feature>
<dbReference type="Pfam" id="PF00435">
    <property type="entry name" value="Spectrin"/>
    <property type="match status" value="3"/>
</dbReference>
<dbReference type="GO" id="GO:0099536">
    <property type="term" value="P:synaptic signaling"/>
    <property type="evidence" value="ECO:0007669"/>
    <property type="project" value="TreeGrafter"/>
</dbReference>
<keyword evidence="5" id="KW-0175">Coiled coil</keyword>
<evidence type="ECO:0000256" key="4">
    <source>
        <dbReference type="ARBA" id="ARBA00023212"/>
    </source>
</evidence>
<dbReference type="Proteomes" id="UP001283361">
    <property type="component" value="Unassembled WGS sequence"/>
</dbReference>
<gene>
    <name evidence="7" type="ORF">RRG08_002782</name>
</gene>
<keyword evidence="8" id="KW-1185">Reference proteome</keyword>
<dbReference type="GO" id="GO:0045202">
    <property type="term" value="C:synapse"/>
    <property type="evidence" value="ECO:0007669"/>
    <property type="project" value="GOC"/>
</dbReference>
<evidence type="ECO:0000313" key="7">
    <source>
        <dbReference type="EMBL" id="KAK3712452.1"/>
    </source>
</evidence>
<keyword evidence="2" id="KW-0963">Cytoplasm</keyword>
<organism evidence="7 8">
    <name type="scientific">Elysia crispata</name>
    <name type="common">lettuce slug</name>
    <dbReference type="NCBI Taxonomy" id="231223"/>
    <lineage>
        <taxon>Eukaryota</taxon>
        <taxon>Metazoa</taxon>
        <taxon>Spiralia</taxon>
        <taxon>Lophotrochozoa</taxon>
        <taxon>Mollusca</taxon>
        <taxon>Gastropoda</taxon>
        <taxon>Heterobranchia</taxon>
        <taxon>Euthyneura</taxon>
        <taxon>Panpulmonata</taxon>
        <taxon>Sacoglossa</taxon>
        <taxon>Placobranchoidea</taxon>
        <taxon>Plakobranchidae</taxon>
        <taxon>Elysia</taxon>
    </lineage>
</organism>
<dbReference type="InterPro" id="IPR002017">
    <property type="entry name" value="Spectrin_repeat"/>
</dbReference>
<evidence type="ECO:0000256" key="1">
    <source>
        <dbReference type="ARBA" id="ARBA00004496"/>
    </source>
</evidence>
<dbReference type="GO" id="GO:0005886">
    <property type="term" value="C:plasma membrane"/>
    <property type="evidence" value="ECO:0007669"/>
    <property type="project" value="TreeGrafter"/>
</dbReference>
<sequence length="1021" mass="115055">MAEGDQKNKPKNIPDSSSVSDLRLALAQCGTGLGSHRPSFETTVLSPTTPGLDVSSVEKFARGWLLNFSPRQVLDDEVRRRSKDVHTLTARSQELEDRSGGKLGAISDVTALEQRYHALSNRLLALTAAPAETGTESRAQENLVEDVLVRRVNSAVASAPPPSSPPSPPPPVAPRTTSLGPSPEEYLHALRRLQERARRLRTGMEQTEGSSGGRPLSAVVVEADDTERAELLAKMKSQEQQVADVRDSLTELELCRDQVMLQASQEAAANIRQQMDAVLSEWSHLSDVHSSNMTKWHRAMEQWRSVDAGTKDVSNWLQSAEGKLTTARNTLDPSEADALYKELEVSLRQHQGDVTRMNSAGEEILQGTSALSAHRLRDKLELINHRWKVLCAEVLTRQKRSMKESSVEPCEFTTEMDELFSWIDEAENILASTLRPDLPYLEALLEKIKDREDELPARQENLSGVNSGGASLLKSATLTDEDRTNIQRDLDNLNYGWNKLVCELPQRVNQIEVEIKRIRQLHGEVDGLEQEMVITRKLQDNIASADQDGNSTVDHKNITEKLKENQHQLNRVNEQYHRILQSCKALGVNVPEPLQLKVRKVNSEFKDLQDMITAAQYQRREKEVEEIKDVEEDEPRIVEIMEQAQVVSVESSLRQSPDAPSTSSWLEFDKSVSELRDWLRLLEHMLRSQKVAVGDLKDIEQMQIKQMTHLTDMEGKESQLDKVMATSSVLQRSMDNSGDRQTLKDRTEKLRLDFEVTREHVSQRKIYLDGLLSECRSFDQQYASLEQWLGQTEAKLDTMEAQTGVQDALTAHEQLQEDVDQHQEAVDGVKQEGERLVEENSTEDTHQVKKQLERLTNRWSLLLNRLTSQWKRLQTSMDTGHQFEPALEEFMAWIESCDSSMTSLAQQTAAQDLRDNEELAAAFLEQFKCIGRELHPLTSPRIAVMCGGNYPHLMNKLTPSILSPAACCPPSSPTLREAAKTGRLGGARGLYSWRGTDWPHARGDSYSLPELGHGEKPREDI</sequence>
<dbReference type="InterPro" id="IPR050774">
    <property type="entry name" value="KCMF1/Dystrophin"/>
</dbReference>